<organism evidence="10 11">
    <name type="scientific">Actinocrinis puniceicyclus</name>
    <dbReference type="NCBI Taxonomy" id="977794"/>
    <lineage>
        <taxon>Bacteria</taxon>
        <taxon>Bacillati</taxon>
        <taxon>Actinomycetota</taxon>
        <taxon>Actinomycetes</taxon>
        <taxon>Catenulisporales</taxon>
        <taxon>Actinospicaceae</taxon>
        <taxon>Actinocrinis</taxon>
    </lineage>
</organism>
<evidence type="ECO:0000256" key="7">
    <source>
        <dbReference type="SAM" id="Phobius"/>
    </source>
</evidence>
<dbReference type="EMBL" id="JAGSXH010000053">
    <property type="protein sequence ID" value="MBS2964553.1"/>
    <property type="molecule type" value="Genomic_DNA"/>
</dbReference>
<protein>
    <submittedName>
        <fullName evidence="10">RDD family protein</fullName>
    </submittedName>
</protein>
<keyword evidence="4 7" id="KW-1133">Transmembrane helix</keyword>
<evidence type="ECO:0000313" key="10">
    <source>
        <dbReference type="EMBL" id="MBS2964553.1"/>
    </source>
</evidence>
<keyword evidence="11" id="KW-1185">Reference proteome</keyword>
<dbReference type="InterPro" id="IPR010432">
    <property type="entry name" value="RDD"/>
</dbReference>
<dbReference type="Pfam" id="PF06271">
    <property type="entry name" value="RDD"/>
    <property type="match status" value="1"/>
</dbReference>
<evidence type="ECO:0000256" key="6">
    <source>
        <dbReference type="SAM" id="MobiDB-lite"/>
    </source>
</evidence>
<evidence type="ECO:0000256" key="4">
    <source>
        <dbReference type="ARBA" id="ARBA00022989"/>
    </source>
</evidence>
<feature type="transmembrane region" description="Helical" evidence="7">
    <location>
        <begin position="227"/>
        <end position="252"/>
    </location>
</feature>
<accession>A0A8J8BCU3</accession>
<comment type="caution">
    <text evidence="10">The sequence shown here is derived from an EMBL/GenBank/DDBJ whole genome shotgun (WGS) entry which is preliminary data.</text>
</comment>
<evidence type="ECO:0000256" key="2">
    <source>
        <dbReference type="ARBA" id="ARBA00022475"/>
    </source>
</evidence>
<evidence type="ECO:0000256" key="5">
    <source>
        <dbReference type="ARBA" id="ARBA00023136"/>
    </source>
</evidence>
<dbReference type="PANTHER" id="PTHR36115">
    <property type="entry name" value="PROLINE-RICH ANTIGEN HOMOLOG-RELATED"/>
    <property type="match status" value="1"/>
</dbReference>
<feature type="compositionally biased region" description="Low complexity" evidence="6">
    <location>
        <begin position="91"/>
        <end position="117"/>
    </location>
</feature>
<dbReference type="RefSeq" id="WP_211468914.1">
    <property type="nucleotide sequence ID" value="NZ_JAGSXH010000053.1"/>
</dbReference>
<dbReference type="Proteomes" id="UP000677913">
    <property type="component" value="Unassembled WGS sequence"/>
</dbReference>
<dbReference type="Pfam" id="PF10708">
    <property type="entry name" value="DUF2510"/>
    <property type="match status" value="1"/>
</dbReference>
<feature type="transmembrane region" description="Helical" evidence="7">
    <location>
        <begin position="181"/>
        <end position="206"/>
    </location>
</feature>
<keyword evidence="3 7" id="KW-0812">Transmembrane</keyword>
<evidence type="ECO:0000313" key="11">
    <source>
        <dbReference type="Proteomes" id="UP000677913"/>
    </source>
</evidence>
<feature type="domain" description="DUF2510" evidence="9">
    <location>
        <begin position="7"/>
        <end position="37"/>
    </location>
</feature>
<feature type="domain" description="RDD" evidence="8">
    <location>
        <begin position="174"/>
        <end position="326"/>
    </location>
</feature>
<evidence type="ECO:0000259" key="8">
    <source>
        <dbReference type="Pfam" id="PF06271"/>
    </source>
</evidence>
<evidence type="ECO:0000256" key="1">
    <source>
        <dbReference type="ARBA" id="ARBA00004651"/>
    </source>
</evidence>
<feature type="region of interest" description="Disordered" evidence="6">
    <location>
        <begin position="24"/>
        <end position="65"/>
    </location>
</feature>
<dbReference type="GO" id="GO:0005886">
    <property type="term" value="C:plasma membrane"/>
    <property type="evidence" value="ECO:0007669"/>
    <property type="project" value="UniProtKB-SubCell"/>
</dbReference>
<dbReference type="InterPro" id="IPR051791">
    <property type="entry name" value="Pra-immunoreactive"/>
</dbReference>
<keyword evidence="5 7" id="KW-0472">Membrane</keyword>
<evidence type="ECO:0000256" key="3">
    <source>
        <dbReference type="ARBA" id="ARBA00022692"/>
    </source>
</evidence>
<gene>
    <name evidence="10" type="ORF">KGA66_15970</name>
</gene>
<dbReference type="AlphaFoldDB" id="A0A8J8BCU3"/>
<keyword evidence="2" id="KW-1003">Cell membrane</keyword>
<comment type="subcellular location">
    <subcellularLocation>
        <location evidence="1">Cell membrane</location>
        <topology evidence="1">Multi-pass membrane protein</topology>
    </subcellularLocation>
</comment>
<sequence length="333" mass="34908">MSTGPEAGYYADPSIPGYIRYWDGTQWVPGTSRPAPEVSQQPAQPPYQQEQQRAREQTQAQTYAGQASVAAASAYEYDQAALQQSVAAQLAQPPAQRADQAPAQAPADQGAAASAGAEVPTSVATMVVPSAFAGRTAPGSNWAAGGSPFDAIPGLYRSPEPAVKSQPAVRVVELASAGSRILARIIDVCIAVVLSLPATVTLLLIAHRHDHAYVDQLRLHAKTTYRTLGMDTTGIALWAGALAVVLLTAIVLEGYRLPRSGQTTGRRLVGVQVVTAESAEVATGGAAAARAFVFWLLALIPLVDVLALGGILWGRPYRQGLHEKLSGTLSIRA</sequence>
<feature type="region of interest" description="Disordered" evidence="6">
    <location>
        <begin position="91"/>
        <end position="118"/>
    </location>
</feature>
<evidence type="ECO:0000259" key="9">
    <source>
        <dbReference type="Pfam" id="PF10708"/>
    </source>
</evidence>
<proteinExistence type="predicted"/>
<feature type="compositionally biased region" description="Low complexity" evidence="6">
    <location>
        <begin position="40"/>
        <end position="65"/>
    </location>
</feature>
<feature type="transmembrane region" description="Helical" evidence="7">
    <location>
        <begin position="292"/>
        <end position="314"/>
    </location>
</feature>
<name>A0A8J8BCU3_9ACTN</name>
<dbReference type="InterPro" id="IPR018929">
    <property type="entry name" value="DUF2510"/>
</dbReference>
<reference evidence="10" key="1">
    <citation type="submission" date="2021-04" db="EMBL/GenBank/DDBJ databases">
        <title>Genome based classification of Actinospica acidithermotolerans sp. nov., an actinobacterium isolated from an Indonesian hot spring.</title>
        <authorList>
            <person name="Kusuma A.B."/>
            <person name="Putra K.E."/>
            <person name="Nafisah S."/>
            <person name="Loh J."/>
            <person name="Nouioui I."/>
            <person name="Goodfellow M."/>
        </authorList>
    </citation>
    <scope>NUCLEOTIDE SEQUENCE</scope>
    <source>
        <strain evidence="10">DSM 45618</strain>
    </source>
</reference>